<dbReference type="AlphaFoldDB" id="U3AZT7"/>
<proteinExistence type="predicted"/>
<organism evidence="1 2">
    <name type="scientific">Vibrio ezurae NBRC 102218</name>
    <dbReference type="NCBI Taxonomy" id="1219080"/>
    <lineage>
        <taxon>Bacteria</taxon>
        <taxon>Pseudomonadati</taxon>
        <taxon>Pseudomonadota</taxon>
        <taxon>Gammaproteobacteria</taxon>
        <taxon>Vibrionales</taxon>
        <taxon>Vibrionaceae</taxon>
        <taxon>Vibrio</taxon>
    </lineage>
</organism>
<protein>
    <submittedName>
        <fullName evidence="1">Uncharacterized protein</fullName>
    </submittedName>
</protein>
<accession>U3AZT7</accession>
<dbReference type="STRING" id="1219080.VEZ01S_05_01160"/>
<evidence type="ECO:0000313" key="2">
    <source>
        <dbReference type="Proteomes" id="UP000016562"/>
    </source>
</evidence>
<keyword evidence="2" id="KW-1185">Reference proteome</keyword>
<sequence length="61" mass="7498">MLAAFFGLFQRLKYRFYVDRDRLKTVWWKGNPIFVINQYRIIVEALRIIALTWNRTLLGYE</sequence>
<dbReference type="EMBL" id="BATM01000005">
    <property type="protein sequence ID" value="GAD78727.1"/>
    <property type="molecule type" value="Genomic_DNA"/>
</dbReference>
<dbReference type="Proteomes" id="UP000016562">
    <property type="component" value="Unassembled WGS sequence"/>
</dbReference>
<comment type="caution">
    <text evidence="1">The sequence shown here is derived from an EMBL/GenBank/DDBJ whole genome shotgun (WGS) entry which is preliminary data.</text>
</comment>
<reference evidence="1 2" key="1">
    <citation type="submission" date="2013-09" db="EMBL/GenBank/DDBJ databases">
        <title>Whole genome shotgun sequence of Vibrio ezurae NBRC 102218.</title>
        <authorList>
            <person name="Yoshida I."/>
            <person name="Hosoyama A."/>
            <person name="Numata M."/>
            <person name="Hashimoto M."/>
            <person name="Hosoyama Y."/>
            <person name="Tsuchikane K."/>
            <person name="Noguchi M."/>
            <person name="Hirakata S."/>
            <person name="Ichikawa N."/>
            <person name="Ohji S."/>
            <person name="Yamazoe A."/>
            <person name="Fujita N."/>
        </authorList>
    </citation>
    <scope>NUCLEOTIDE SEQUENCE [LARGE SCALE GENOMIC DNA]</scope>
    <source>
        <strain evidence="1 2">NBRC 102218</strain>
    </source>
</reference>
<gene>
    <name evidence="1" type="ORF">VEZ01S_05_01160</name>
</gene>
<evidence type="ECO:0000313" key="1">
    <source>
        <dbReference type="EMBL" id="GAD78727.1"/>
    </source>
</evidence>
<name>U3AZT7_9VIBR</name>